<proteinExistence type="inferred from homology"/>
<reference evidence="13 14" key="1">
    <citation type="journal article" date="2010" name="PLoS Biol.">
        <title>Multi-platform next-generation sequencing of the domestic turkey (Meleagris gallopavo): genome assembly and analysis.</title>
        <authorList>
            <person name="Dalloul R.A."/>
            <person name="Long J.A."/>
            <person name="Zimin A.V."/>
            <person name="Aslam L."/>
            <person name="Beal K."/>
            <person name="Blomberg L.A."/>
            <person name="Bouffard P."/>
            <person name="Burt D.W."/>
            <person name="Crasta O."/>
            <person name="Crooijmans R.P."/>
            <person name="Cooper K."/>
            <person name="Coulombe R.A."/>
            <person name="De S."/>
            <person name="Delany M.E."/>
            <person name="Dodgson J.B."/>
            <person name="Dong J.J."/>
            <person name="Evans C."/>
            <person name="Frederickson K.M."/>
            <person name="Flicek P."/>
            <person name="Florea L."/>
            <person name="Folkerts O."/>
            <person name="Groenen M.A."/>
            <person name="Harkins T.T."/>
            <person name="Herrero J."/>
            <person name="Hoffmann S."/>
            <person name="Megens H.J."/>
            <person name="Jiang A."/>
            <person name="de Jong P."/>
            <person name="Kaiser P."/>
            <person name="Kim H."/>
            <person name="Kim K.W."/>
            <person name="Kim S."/>
            <person name="Langenberger D."/>
            <person name="Lee M.K."/>
            <person name="Lee T."/>
            <person name="Mane S."/>
            <person name="Marcais G."/>
            <person name="Marz M."/>
            <person name="McElroy A.P."/>
            <person name="Modise T."/>
            <person name="Nefedov M."/>
            <person name="Notredame C."/>
            <person name="Paton I.R."/>
            <person name="Payne W.S."/>
            <person name="Pertea G."/>
            <person name="Prickett D."/>
            <person name="Puiu D."/>
            <person name="Qioa D."/>
            <person name="Raineri E."/>
            <person name="Ruffier M."/>
            <person name="Salzberg S.L."/>
            <person name="Schatz M.C."/>
            <person name="Scheuring C."/>
            <person name="Schmidt C.J."/>
            <person name="Schroeder S."/>
            <person name="Searle S.M."/>
            <person name="Smith E.J."/>
            <person name="Smith J."/>
            <person name="Sonstegard T.S."/>
            <person name="Stadler P.F."/>
            <person name="Tafer H."/>
            <person name="Tu Z.J."/>
            <person name="Van Tassell C.P."/>
            <person name="Vilella A.J."/>
            <person name="Williams K.P."/>
            <person name="Yorke J.A."/>
            <person name="Zhang L."/>
            <person name="Zhang H.B."/>
            <person name="Zhang X."/>
            <person name="Zhang Y."/>
            <person name="Reed K.M."/>
        </authorList>
    </citation>
    <scope>NUCLEOTIDE SEQUENCE [LARGE SCALE GENOMIC DNA]</scope>
</reference>
<keyword evidence="14" id="KW-1185">Reference proteome</keyword>
<dbReference type="SUPFAM" id="SSF49998">
    <property type="entry name" value="Amine oxidase catalytic domain"/>
    <property type="match status" value="1"/>
</dbReference>
<feature type="modified residue" description="2',4',5'-topaquinone" evidence="7">
    <location>
        <position position="461"/>
    </location>
</feature>
<dbReference type="Gene3D" id="3.10.450.40">
    <property type="match status" value="2"/>
</dbReference>
<dbReference type="FunCoup" id="G1MXW5">
    <property type="interactions" value="1"/>
</dbReference>
<gene>
    <name evidence="13" type="primary">LOC100548064</name>
</gene>
<reference evidence="13" key="2">
    <citation type="submission" date="2025-08" db="UniProtKB">
        <authorList>
            <consortium name="Ensembl"/>
        </authorList>
    </citation>
    <scope>IDENTIFICATION</scope>
</reference>
<dbReference type="InterPro" id="IPR015800">
    <property type="entry name" value="Cu_amine_oxidase_N2"/>
</dbReference>
<dbReference type="FunFam" id="3.10.450.40:FF:000001">
    <property type="entry name" value="Amine oxidase"/>
    <property type="match status" value="1"/>
</dbReference>
<dbReference type="Pfam" id="PF01179">
    <property type="entry name" value="Cu_amine_oxid"/>
    <property type="match status" value="1"/>
</dbReference>
<comment type="similarity">
    <text evidence="1 8">Belongs to the copper/topaquinone oxidase family.</text>
</comment>
<dbReference type="Ensembl" id="ENSMGAT00000004440.2">
    <property type="protein sequence ID" value="ENSMGAP00000003733.2"/>
    <property type="gene ID" value="ENSMGAG00000017036.2"/>
</dbReference>
<dbReference type="Bgee" id="ENSMGAG00000017036">
    <property type="expression patterns" value="Expressed in gizzard and 16 other cell types or tissues"/>
</dbReference>
<name>G1MXW5_MELGA</name>
<dbReference type="PRINTS" id="PR00766">
    <property type="entry name" value="CUDAOXIDASE"/>
</dbReference>
<dbReference type="AlphaFoldDB" id="G1MXW5"/>
<dbReference type="InterPro" id="IPR015798">
    <property type="entry name" value="Cu_amine_oxidase_C"/>
</dbReference>
<dbReference type="SUPFAM" id="SSF54416">
    <property type="entry name" value="Amine oxidase N-terminal region"/>
    <property type="match status" value="2"/>
</dbReference>
<sequence>MNMKTVVVLLLLALATIFALVCVLLTRARAPSACQQQPSAQEEADDGHSRVFADLTPEELAQVVQYLRVSLGVPLADAARAKPSDNCIASVDVQLPAKAEVLRFLDAGGARPPREALAVLYFGAQAEPNVTEYVVGPLPAPTYHRDVTVQKYGGKVPYHRRAVTGVEYAAINELIQKELRKAPRFLAACCASDGTDLATITTAPRGLKSGDRSTWFVLFHGIAGSGYFVLPVGLEVLVEHGPLDVSQWYLRQIFYNGRYFPSTAELENAFMTKSLKVVVVQKPQEDTVLGSMRPLRSPGAPGPLQFEPQGPRYSVRDNRVTYQGWSIAFGMNPNTGPRLFDIRFRGERIIYEMSLQEALALYGSNCPGGMSTRYLDGSFGIGRFAYELVRGVDCPYMATYVDRHYLSESDVPRTNQNSLCIFEHDTSLPLRRHFSDTHSLYYGGLRKNTLVIRAISTLINYDYVWDFMFYSNGAVEVRVHATGYISSSFLHDQGTNYGNKVGPHTLGTMHLHHIHYKVDLDIDGQLNSLESHDMGYQTVSIPWSPENTLQQPFLRRERLERENEAAFPLNASLPRYLSFTGPKPNRWGHLRSYRVQVVSFPGEHLPTSSPMEKAISWGRYKLAVTRRKEEEPTSTSVYNQNDPWTPTVTFADFINDETIANEDLVAWISVGFLHVPHAEDIPNTVTVGNSVGFFLRPYNYFDEDPSLYSPDGIYFSSKQGIGACGANPLACLPAATCAPRLSPFQYGGFVNVSLGSPLGSCLGRGHTGGCMKLIITATPLRRPSSSSHSPARPALVGSPALTKAVGTLPRDPGVLILGWGWGGVLAQPVLLSRPLSLSCGATAMFWCRADFYPWCVQMWQFSTNSACAGLRRRWGPGSSCDGGGERLRALVLVT</sequence>
<protein>
    <recommendedName>
        <fullName evidence="8">Amine oxidase</fullName>
        <ecNumber evidence="8">1.4.3.-</ecNumber>
    </recommendedName>
</protein>
<accession>G1MXW5</accession>
<keyword evidence="2 8" id="KW-0479">Metal-binding</keyword>
<dbReference type="Pfam" id="PF02727">
    <property type="entry name" value="Cu_amine_oxidN2"/>
    <property type="match status" value="1"/>
</dbReference>
<evidence type="ECO:0000256" key="5">
    <source>
        <dbReference type="ARBA" id="ARBA00023008"/>
    </source>
</evidence>
<dbReference type="Gene3D" id="2.70.98.20">
    <property type="entry name" value="Copper amine oxidase, catalytic domain"/>
    <property type="match status" value="1"/>
</dbReference>
<evidence type="ECO:0000313" key="13">
    <source>
        <dbReference type="Ensembl" id="ENSMGAP00000003733.2"/>
    </source>
</evidence>
<dbReference type="HOGENOM" id="CLU_015739_1_0_1"/>
<organism evidence="13 14">
    <name type="scientific">Meleagris gallopavo</name>
    <name type="common">Wild turkey</name>
    <dbReference type="NCBI Taxonomy" id="9103"/>
    <lineage>
        <taxon>Eukaryota</taxon>
        <taxon>Metazoa</taxon>
        <taxon>Chordata</taxon>
        <taxon>Craniata</taxon>
        <taxon>Vertebrata</taxon>
        <taxon>Euteleostomi</taxon>
        <taxon>Archelosauria</taxon>
        <taxon>Archosauria</taxon>
        <taxon>Dinosauria</taxon>
        <taxon>Saurischia</taxon>
        <taxon>Theropoda</taxon>
        <taxon>Coelurosauria</taxon>
        <taxon>Aves</taxon>
        <taxon>Neognathae</taxon>
        <taxon>Galloanserae</taxon>
        <taxon>Galliformes</taxon>
        <taxon>Phasianidae</taxon>
        <taxon>Meleagridinae</taxon>
        <taxon>Meleagris</taxon>
    </lineage>
</organism>
<dbReference type="InterPro" id="IPR015802">
    <property type="entry name" value="Cu_amine_oxidase_N3"/>
</dbReference>
<evidence type="ECO:0000259" key="11">
    <source>
        <dbReference type="Pfam" id="PF02727"/>
    </source>
</evidence>
<evidence type="ECO:0000259" key="12">
    <source>
        <dbReference type="Pfam" id="PF02728"/>
    </source>
</evidence>
<evidence type="ECO:0000256" key="8">
    <source>
        <dbReference type="RuleBase" id="RU000672"/>
    </source>
</evidence>
<evidence type="ECO:0000256" key="3">
    <source>
        <dbReference type="ARBA" id="ARBA00022772"/>
    </source>
</evidence>
<keyword evidence="9" id="KW-0732">Signal</keyword>
<keyword evidence="4 8" id="KW-0560">Oxidoreductase</keyword>
<evidence type="ECO:0000313" key="14">
    <source>
        <dbReference type="Proteomes" id="UP000001645"/>
    </source>
</evidence>
<dbReference type="GO" id="GO:0009308">
    <property type="term" value="P:amine metabolic process"/>
    <property type="evidence" value="ECO:0007669"/>
    <property type="project" value="UniProtKB-UniRule"/>
</dbReference>
<evidence type="ECO:0000256" key="2">
    <source>
        <dbReference type="ARBA" id="ARBA00022723"/>
    </source>
</evidence>
<dbReference type="GO" id="GO:0005886">
    <property type="term" value="C:plasma membrane"/>
    <property type="evidence" value="ECO:0007669"/>
    <property type="project" value="TreeGrafter"/>
</dbReference>
<dbReference type="InterPro" id="IPR000269">
    <property type="entry name" value="Cu_amine_oxidase"/>
</dbReference>
<evidence type="ECO:0000256" key="4">
    <source>
        <dbReference type="ARBA" id="ARBA00023002"/>
    </source>
</evidence>
<feature type="domain" description="Copper amine oxidase N2-terminal" evidence="11">
    <location>
        <begin position="74"/>
        <end position="143"/>
    </location>
</feature>
<dbReference type="FunFam" id="2.70.98.20:FF:000002">
    <property type="entry name" value="Amine oxidase"/>
    <property type="match status" value="1"/>
</dbReference>
<dbReference type="GO" id="GO:0005507">
    <property type="term" value="F:copper ion binding"/>
    <property type="evidence" value="ECO:0007669"/>
    <property type="project" value="InterPro"/>
</dbReference>
<keyword evidence="3 6" id="KW-0801">TPQ</keyword>
<comment type="PTM">
    <text evidence="7 8">Topaquinone (TPQ) is generated by copper-dependent autoxidation of a specific tyrosyl residue.</text>
</comment>
<keyword evidence="5 8" id="KW-0186">Copper</keyword>
<dbReference type="Pfam" id="PF02728">
    <property type="entry name" value="Cu_amine_oxidN3"/>
    <property type="match status" value="1"/>
</dbReference>
<dbReference type="GO" id="GO:0008131">
    <property type="term" value="F:primary methylamine oxidase activity"/>
    <property type="evidence" value="ECO:0007669"/>
    <property type="project" value="InterPro"/>
</dbReference>
<evidence type="ECO:0000256" key="9">
    <source>
        <dbReference type="SAM" id="SignalP"/>
    </source>
</evidence>
<feature type="active site" description="Schiff-base intermediate with substrate; via topaquinone" evidence="6">
    <location>
        <position position="461"/>
    </location>
</feature>
<feature type="domain" description="Copper amine oxidase N3-terminal" evidence="12">
    <location>
        <begin position="161"/>
        <end position="258"/>
    </location>
</feature>
<dbReference type="FunFam" id="3.10.450.40:FF:000007">
    <property type="entry name" value="Amine oxidase"/>
    <property type="match status" value="1"/>
</dbReference>
<dbReference type="InterPro" id="IPR016182">
    <property type="entry name" value="Cu_amine_oxidase_N-reg"/>
</dbReference>
<dbReference type="InterPro" id="IPR036460">
    <property type="entry name" value="Cu_amine_oxidase_C_sf"/>
</dbReference>
<dbReference type="InParanoid" id="G1MXW5"/>
<dbReference type="Proteomes" id="UP000001645">
    <property type="component" value="Chromosome 29"/>
</dbReference>
<dbReference type="GO" id="GO:0048038">
    <property type="term" value="F:quinone binding"/>
    <property type="evidence" value="ECO:0007669"/>
    <property type="project" value="InterPro"/>
</dbReference>
<feature type="domain" description="Copper amine oxidase catalytic" evidence="10">
    <location>
        <begin position="305"/>
        <end position="707"/>
    </location>
</feature>
<evidence type="ECO:0000259" key="10">
    <source>
        <dbReference type="Pfam" id="PF01179"/>
    </source>
</evidence>
<evidence type="ECO:0000256" key="6">
    <source>
        <dbReference type="PIRSR" id="PIRSR600269-50"/>
    </source>
</evidence>
<dbReference type="EC" id="1.4.3.-" evidence="8"/>
<comment type="cofactor">
    <cofactor evidence="8">
        <name>Cu cation</name>
        <dbReference type="ChEBI" id="CHEBI:23378"/>
    </cofactor>
    <text evidence="8">Contains 1 topaquinone per subunit.</text>
</comment>
<dbReference type="PROSITE" id="PS01164">
    <property type="entry name" value="COPPER_AMINE_OXID_1"/>
    <property type="match status" value="1"/>
</dbReference>
<dbReference type="GeneTree" id="ENSGT00950000183207"/>
<feature type="signal peptide" evidence="9">
    <location>
        <begin position="1"/>
        <end position="19"/>
    </location>
</feature>
<feature type="active site" description="Proton acceptor" evidence="6">
    <location>
        <position position="376"/>
    </location>
</feature>
<reference evidence="13" key="3">
    <citation type="submission" date="2025-09" db="UniProtKB">
        <authorList>
            <consortium name="Ensembl"/>
        </authorList>
    </citation>
    <scope>IDENTIFICATION</scope>
</reference>
<feature type="chain" id="PRO_5032976343" description="Amine oxidase" evidence="9">
    <location>
        <begin position="20"/>
        <end position="894"/>
    </location>
</feature>
<evidence type="ECO:0000256" key="7">
    <source>
        <dbReference type="PIRSR" id="PIRSR600269-51"/>
    </source>
</evidence>
<dbReference type="PANTHER" id="PTHR10638">
    <property type="entry name" value="COPPER AMINE OXIDASE"/>
    <property type="match status" value="1"/>
</dbReference>
<dbReference type="PANTHER" id="PTHR10638:SF4">
    <property type="entry name" value="RETINA-SPECIFIC COPPER AMINE OXIDASE"/>
    <property type="match status" value="1"/>
</dbReference>
<dbReference type="InterPro" id="IPR049948">
    <property type="entry name" value="Cu_Am_ox_TPQ-bd"/>
</dbReference>
<evidence type="ECO:0000256" key="1">
    <source>
        <dbReference type="ARBA" id="ARBA00007983"/>
    </source>
</evidence>